<keyword evidence="3" id="KW-1185">Reference proteome</keyword>
<proteinExistence type="predicted"/>
<evidence type="ECO:0000256" key="1">
    <source>
        <dbReference type="SAM" id="MobiDB-lite"/>
    </source>
</evidence>
<dbReference type="Proteomes" id="UP000004217">
    <property type="component" value="Unassembled WGS sequence"/>
</dbReference>
<evidence type="ECO:0000313" key="3">
    <source>
        <dbReference type="Proteomes" id="UP000004217"/>
    </source>
</evidence>
<reference evidence="2 3" key="1">
    <citation type="submission" date="2011-08" db="EMBL/GenBank/DDBJ databases">
        <authorList>
            <person name="Lin Y."/>
            <person name="Hao X."/>
            <person name="Johnstone L."/>
            <person name="Miller S.J."/>
            <person name="Wei G."/>
            <person name="Rensing C."/>
        </authorList>
    </citation>
    <scope>NUCLEOTIDE SEQUENCE [LARGE SCALE GENOMIC DNA]</scope>
    <source>
        <strain evidence="2 3">K42</strain>
    </source>
</reference>
<feature type="compositionally biased region" description="Basic and acidic residues" evidence="1">
    <location>
        <begin position="1"/>
        <end position="12"/>
    </location>
</feature>
<dbReference type="EMBL" id="AGBF01000069">
    <property type="protein sequence ID" value="EGX58049.1"/>
    <property type="molecule type" value="Genomic_DNA"/>
</dbReference>
<dbReference type="AlphaFoldDB" id="G2GEN5"/>
<organism evidence="2 3">
    <name type="scientific">Streptomyces zinciresistens K42</name>
    <dbReference type="NCBI Taxonomy" id="700597"/>
    <lineage>
        <taxon>Bacteria</taxon>
        <taxon>Bacillati</taxon>
        <taxon>Actinomycetota</taxon>
        <taxon>Actinomycetes</taxon>
        <taxon>Kitasatosporales</taxon>
        <taxon>Streptomycetaceae</taxon>
        <taxon>Streptomyces</taxon>
    </lineage>
</organism>
<name>G2GEN5_9ACTN</name>
<dbReference type="PATRIC" id="fig|700597.3.peg.3891"/>
<evidence type="ECO:0000313" key="2">
    <source>
        <dbReference type="EMBL" id="EGX58049.1"/>
    </source>
</evidence>
<comment type="caution">
    <text evidence="2">The sequence shown here is derived from an EMBL/GenBank/DDBJ whole genome shotgun (WGS) entry which is preliminary data.</text>
</comment>
<gene>
    <name evidence="2" type="ORF">SZN_19842</name>
</gene>
<feature type="region of interest" description="Disordered" evidence="1">
    <location>
        <begin position="1"/>
        <end position="32"/>
    </location>
</feature>
<sequence length="57" mass="6240">MELRRKDGDRYDPVAVVGPDNESTDFAPLPGERGAASRVRAFVHGERSNTVRLRTGG</sequence>
<accession>G2GEN5</accession>
<protein>
    <submittedName>
        <fullName evidence="2">Uncharacterized protein</fullName>
    </submittedName>
</protein>
<dbReference type="RefSeq" id="WP_007497693.1">
    <property type="nucleotide sequence ID" value="NZ_AGBF01000069.1"/>
</dbReference>